<reference evidence="2 3" key="1">
    <citation type="submission" date="2015-07" db="EMBL/GenBank/DDBJ databases">
        <title>The draft genome sequence of Leadbetterella sp. JN14-9.</title>
        <authorList>
            <person name="Liu Y."/>
            <person name="Du J."/>
            <person name="Shao Z."/>
        </authorList>
    </citation>
    <scope>NUCLEOTIDE SEQUENCE [LARGE SCALE GENOMIC DNA]</scope>
    <source>
        <strain evidence="2 3">JN14-9</strain>
    </source>
</reference>
<evidence type="ECO:0000313" key="3">
    <source>
        <dbReference type="Proteomes" id="UP000050454"/>
    </source>
</evidence>
<dbReference type="InterPro" id="IPR018490">
    <property type="entry name" value="cNMP-bd_dom_sf"/>
</dbReference>
<dbReference type="SUPFAM" id="SSF69593">
    <property type="entry name" value="Glycerol-3-phosphate (1)-acyltransferase"/>
    <property type="match status" value="1"/>
</dbReference>
<dbReference type="CDD" id="cd00038">
    <property type="entry name" value="CAP_ED"/>
    <property type="match status" value="1"/>
</dbReference>
<dbReference type="STRING" id="1605367.AFM12_06335"/>
<comment type="caution">
    <text evidence="2">The sequence shown here is derived from an EMBL/GenBank/DDBJ whole genome shotgun (WGS) entry which is preliminary data.</text>
</comment>
<dbReference type="SMART" id="SM00563">
    <property type="entry name" value="PlsC"/>
    <property type="match status" value="1"/>
</dbReference>
<dbReference type="OrthoDB" id="9790057at2"/>
<dbReference type="AlphaFoldDB" id="A0A0P7BU22"/>
<dbReference type="Proteomes" id="UP000050454">
    <property type="component" value="Unassembled WGS sequence"/>
</dbReference>
<dbReference type="InterPro" id="IPR014710">
    <property type="entry name" value="RmlC-like_jellyroll"/>
</dbReference>
<name>A0A0P7BU22_9BACT</name>
<evidence type="ECO:0000259" key="1">
    <source>
        <dbReference type="PROSITE" id="PS50042"/>
    </source>
</evidence>
<accession>A0A0P7BU22</accession>
<dbReference type="Gene3D" id="2.60.120.10">
    <property type="entry name" value="Jelly Rolls"/>
    <property type="match status" value="2"/>
</dbReference>
<dbReference type="PROSITE" id="PS50042">
    <property type="entry name" value="CNMP_BINDING_3"/>
    <property type="match status" value="1"/>
</dbReference>
<organism evidence="2 3">
    <name type="scientific">Jiulongibacter sediminis</name>
    <dbReference type="NCBI Taxonomy" id="1605367"/>
    <lineage>
        <taxon>Bacteria</taxon>
        <taxon>Pseudomonadati</taxon>
        <taxon>Bacteroidota</taxon>
        <taxon>Cytophagia</taxon>
        <taxon>Cytophagales</taxon>
        <taxon>Leadbetterellaceae</taxon>
        <taxon>Jiulongibacter</taxon>
    </lineage>
</organism>
<dbReference type="RefSeq" id="WP_055145468.1">
    <property type="nucleotide sequence ID" value="NZ_JXSZ01000006.1"/>
</dbReference>
<dbReference type="EMBL" id="LGTQ01000006">
    <property type="protein sequence ID" value="KPM48271.1"/>
    <property type="molecule type" value="Genomic_DNA"/>
</dbReference>
<gene>
    <name evidence="2" type="ORF">AFM12_06335</name>
</gene>
<keyword evidence="3" id="KW-1185">Reference proteome</keyword>
<dbReference type="CDD" id="cd07989">
    <property type="entry name" value="LPLAT_AGPAT-like"/>
    <property type="match status" value="1"/>
</dbReference>
<dbReference type="Pfam" id="PF01553">
    <property type="entry name" value="Acyltransferase"/>
    <property type="match status" value="1"/>
</dbReference>
<protein>
    <recommendedName>
        <fullName evidence="1">Cyclic nucleotide-binding domain-containing protein</fullName>
    </recommendedName>
</protein>
<dbReference type="InterPro" id="IPR000595">
    <property type="entry name" value="cNMP-bd_dom"/>
</dbReference>
<sequence length="664" mass="76295">MTNTATDILTDLPFLNELSESFRERLMSESRIVEMQEEDIVTAQYSPGDTFYILLSGAIAFSLKVENEMEELLVGQSNHKFTPAGWSGFKEPFRYATTVTCNADSVFVCWEHEFLRTLFEEDAEGALPFLQFIAGQAQHMLLDTWQMLAQLVPVADQSLLKLKTYQSIEQGVSVDTLDLLNRSPFFEVFEEDELKEFESIGIKYNLERGQKLFDQNSPAESFDVHMQGKVALIYSFDPDQKQLDHRIINHDGYLISTNCFSDDQTNYLSCIALAPSTVFRIDAKKLKSYLKKNPELAIRFQLRLLWFYSNRLRSARAKLIRINFDGEIAAVRNLIEQNCTQLDVTSDLHKVPHLLKSTISLQDAIFSLRTLAESGNSLERRIANSALDILTEVVRESDFYNGLLRVYSEVANAPFYYTSKEVRELCAEQFLEVFEHTSYQVKGWENLPDVPAIFIYNHLENHVYNTLPNRFQLTLDSHFISSVILYKKYKNPGIRVVRIPRGEEYGHQYYYERLGHIPVFTRESGSKFDSKEERKKQRDDFFETAGKYLKEGTSIMLAPEGTSSTTENSPKLFKPGAFLLAAKMEKEPLIVPVAVANFDKRLNRTTFAAVIKKPFKISEKVADPENREEMSAFLEAYQKEFRTYIDEAVELANADSWLNALAQD</sequence>
<dbReference type="InterPro" id="IPR002123">
    <property type="entry name" value="Plipid/glycerol_acylTrfase"/>
</dbReference>
<feature type="domain" description="Cyclic nucleotide-binding" evidence="1">
    <location>
        <begin position="14"/>
        <end position="75"/>
    </location>
</feature>
<dbReference type="GO" id="GO:0016746">
    <property type="term" value="F:acyltransferase activity"/>
    <property type="evidence" value="ECO:0007669"/>
    <property type="project" value="InterPro"/>
</dbReference>
<evidence type="ECO:0000313" key="2">
    <source>
        <dbReference type="EMBL" id="KPM48271.1"/>
    </source>
</evidence>
<dbReference type="SUPFAM" id="SSF51206">
    <property type="entry name" value="cAMP-binding domain-like"/>
    <property type="match status" value="2"/>
</dbReference>
<proteinExistence type="predicted"/>